<evidence type="ECO:0000256" key="6">
    <source>
        <dbReference type="ARBA" id="ARBA00022729"/>
    </source>
</evidence>
<evidence type="ECO:0000256" key="5">
    <source>
        <dbReference type="ARBA" id="ARBA00022723"/>
    </source>
</evidence>
<comment type="similarity">
    <text evidence="3 10">Belongs to the polysaccharide lyase 1 family.</text>
</comment>
<dbReference type="InterPro" id="IPR045032">
    <property type="entry name" value="PEL"/>
</dbReference>
<dbReference type="EC" id="4.2.2.2" evidence="4 10"/>
<dbReference type="AlphaFoldDB" id="A0A067G8R5"/>
<gene>
    <name evidence="12" type="ORF">CISIN_1g013757mg</name>
</gene>
<dbReference type="InterPro" id="IPR007524">
    <property type="entry name" value="Pec_lyase_N"/>
</dbReference>
<dbReference type="SMART" id="SM00656">
    <property type="entry name" value="Amb_all"/>
    <property type="match status" value="1"/>
</dbReference>
<accession>A0A067G8R5</accession>
<evidence type="ECO:0000256" key="2">
    <source>
        <dbReference type="ARBA" id="ARBA00005220"/>
    </source>
</evidence>
<comment type="pathway">
    <text evidence="2 10">Glycan metabolism; pectin degradation; 2-dehydro-3-deoxy-D-gluconate from pectin: step 2/5.</text>
</comment>
<proteinExistence type="inferred from homology"/>
<keyword evidence="8" id="KW-0325">Glycoprotein</keyword>
<dbReference type="GO" id="GO:0045490">
    <property type="term" value="P:pectin catabolic process"/>
    <property type="evidence" value="ECO:0007669"/>
    <property type="project" value="UniProtKB-UniPathway"/>
</dbReference>
<keyword evidence="9 10" id="KW-0456">Lyase</keyword>
<comment type="cofactor">
    <cofactor evidence="10">
        <name>Ca(2+)</name>
        <dbReference type="ChEBI" id="CHEBI:29108"/>
    </cofactor>
    <text evidence="10">Binds 1 Ca(2+) ion. Required for its activity.</text>
</comment>
<dbReference type="EMBL" id="KK784881">
    <property type="protein sequence ID" value="KDO76053.1"/>
    <property type="molecule type" value="Genomic_DNA"/>
</dbReference>
<dbReference type="PANTHER" id="PTHR31683:SF69">
    <property type="entry name" value="PECTATE LYASE 7-RELATED"/>
    <property type="match status" value="1"/>
</dbReference>
<evidence type="ECO:0000256" key="4">
    <source>
        <dbReference type="ARBA" id="ARBA00012272"/>
    </source>
</evidence>
<feature type="domain" description="Pectate lyase" evidence="11">
    <location>
        <begin position="164"/>
        <end position="361"/>
    </location>
</feature>
<dbReference type="Pfam" id="PF00544">
    <property type="entry name" value="Pectate_lyase_4"/>
    <property type="match status" value="1"/>
</dbReference>
<dbReference type="InterPro" id="IPR011050">
    <property type="entry name" value="Pectin_lyase_fold/virulence"/>
</dbReference>
<evidence type="ECO:0000256" key="8">
    <source>
        <dbReference type="ARBA" id="ARBA00023180"/>
    </source>
</evidence>
<dbReference type="SMR" id="A0A067G8R5"/>
<keyword evidence="13" id="KW-1185">Reference proteome</keyword>
<feature type="chain" id="PRO_5005103520" description="Pectate lyase" evidence="10">
    <location>
        <begin position="25"/>
        <end position="437"/>
    </location>
</feature>
<dbReference type="InterPro" id="IPR012334">
    <property type="entry name" value="Pectin_lyas_fold"/>
</dbReference>
<dbReference type="InterPro" id="IPR018082">
    <property type="entry name" value="AmbAllergen"/>
</dbReference>
<dbReference type="GO" id="GO:0030570">
    <property type="term" value="F:pectate lyase activity"/>
    <property type="evidence" value="ECO:0000318"/>
    <property type="project" value="GO_Central"/>
</dbReference>
<evidence type="ECO:0000256" key="7">
    <source>
        <dbReference type="ARBA" id="ARBA00022837"/>
    </source>
</evidence>
<dbReference type="eggNOG" id="ENOG502QQE2">
    <property type="taxonomic scope" value="Eukaryota"/>
</dbReference>
<dbReference type="SUPFAM" id="SSF51126">
    <property type="entry name" value="Pectin lyase-like"/>
    <property type="match status" value="1"/>
</dbReference>
<reference evidence="12 13" key="1">
    <citation type="submission" date="2014-04" db="EMBL/GenBank/DDBJ databases">
        <authorList>
            <consortium name="International Citrus Genome Consortium"/>
            <person name="Gmitter F."/>
            <person name="Chen C."/>
            <person name="Farmerie W."/>
            <person name="Harkins T."/>
            <person name="Desany B."/>
            <person name="Mohiuddin M."/>
            <person name="Kodira C."/>
            <person name="Borodovsky M."/>
            <person name="Lomsadze A."/>
            <person name="Burns P."/>
            <person name="Jenkins J."/>
            <person name="Prochnik S."/>
            <person name="Shu S."/>
            <person name="Chapman J."/>
            <person name="Pitluck S."/>
            <person name="Schmutz J."/>
            <person name="Rokhsar D."/>
        </authorList>
    </citation>
    <scope>NUCLEOTIDE SEQUENCE</scope>
</reference>
<name>A0A067G8R5_CITSI</name>
<keyword evidence="6 10" id="KW-0732">Signal</keyword>
<organism evidence="12 13">
    <name type="scientific">Citrus sinensis</name>
    <name type="common">Sweet orange</name>
    <name type="synonym">Citrus aurantium var. sinensis</name>
    <dbReference type="NCBI Taxonomy" id="2711"/>
    <lineage>
        <taxon>Eukaryota</taxon>
        <taxon>Viridiplantae</taxon>
        <taxon>Streptophyta</taxon>
        <taxon>Embryophyta</taxon>
        <taxon>Tracheophyta</taxon>
        <taxon>Spermatophyta</taxon>
        <taxon>Magnoliopsida</taxon>
        <taxon>eudicotyledons</taxon>
        <taxon>Gunneridae</taxon>
        <taxon>Pentapetalae</taxon>
        <taxon>rosids</taxon>
        <taxon>malvids</taxon>
        <taxon>Sapindales</taxon>
        <taxon>Rutaceae</taxon>
        <taxon>Aurantioideae</taxon>
        <taxon>Citrus</taxon>
    </lineage>
</organism>
<dbReference type="GO" id="GO:0046872">
    <property type="term" value="F:metal ion binding"/>
    <property type="evidence" value="ECO:0007669"/>
    <property type="project" value="UniProtKB-KW"/>
</dbReference>
<keyword evidence="7 10" id="KW-0106">Calcium</keyword>
<dbReference type="Proteomes" id="UP000027120">
    <property type="component" value="Unassembled WGS sequence"/>
</dbReference>
<protein>
    <recommendedName>
        <fullName evidence="4 10">Pectate lyase</fullName>
        <ecNumber evidence="4 10">4.2.2.2</ecNumber>
    </recommendedName>
</protein>
<keyword evidence="5 10" id="KW-0479">Metal-binding</keyword>
<dbReference type="PRINTS" id="PR00807">
    <property type="entry name" value="AMBALLERGEN"/>
</dbReference>
<sequence length="437" mass="48756">MAAANAGILLTLFGLASISPILKANTHDFDEVWQKRAENARRHALEAYHPNPEEVVSSFNKHVHMMFENGSSTRRYLRGRPYTGRCAATNPIDQCWRCDRNWANNRKRLADCAQGFGRGTIGGKNGPFYVVTNPADDDLVNPKPGTLRHAVIQERPLWITFAHDMVIRLSEELLITSDKTIDARGSNVQIYNGAQITMQFVKNIIIHGLHIRKTKAGKGGMIRDSVSHHGFRSSSDGDGISMFGASHIWIDHVSMSGCQDGLIDAVMGSTAITVSNSHFTHQDHVMLLGASDGHPQDSIMQVTVAFNHFGKQLVQRMPRVRFGFAHVVNNDYTHWLMYAIGGSQHPTILSQGNRFLASNSHHSKEVTKRDSSPQSVWKTWNWRSEMDLMMNGAFFVESGSDVRNVNRQDVIPAKPGKFASQMTRFSGALNCYVNKPC</sequence>
<dbReference type="UniPathway" id="UPA00545">
    <property type="reaction ID" value="UER00824"/>
</dbReference>
<dbReference type="PaxDb" id="2711-XP_006477525.1"/>
<evidence type="ECO:0000256" key="9">
    <source>
        <dbReference type="ARBA" id="ARBA00023239"/>
    </source>
</evidence>
<evidence type="ECO:0000256" key="3">
    <source>
        <dbReference type="ARBA" id="ARBA00010980"/>
    </source>
</evidence>
<evidence type="ECO:0000313" key="12">
    <source>
        <dbReference type="EMBL" id="KDO76053.1"/>
    </source>
</evidence>
<feature type="signal peptide" evidence="10">
    <location>
        <begin position="1"/>
        <end position="24"/>
    </location>
</feature>
<evidence type="ECO:0000256" key="1">
    <source>
        <dbReference type="ARBA" id="ARBA00000695"/>
    </source>
</evidence>
<dbReference type="Pfam" id="PF04431">
    <property type="entry name" value="Pec_lyase_N"/>
    <property type="match status" value="1"/>
</dbReference>
<dbReference type="STRING" id="2711.A0A067G8R5"/>
<evidence type="ECO:0000256" key="10">
    <source>
        <dbReference type="RuleBase" id="RU361123"/>
    </source>
</evidence>
<dbReference type="PANTHER" id="PTHR31683">
    <property type="entry name" value="PECTATE LYASE 18-RELATED"/>
    <property type="match status" value="1"/>
</dbReference>
<comment type="catalytic activity">
    <reaction evidence="1 10">
        <text>Eliminative cleavage of (1-&gt;4)-alpha-D-galacturonan to give oligosaccharides with 4-deoxy-alpha-D-galact-4-enuronosyl groups at their non-reducing ends.</text>
        <dbReference type="EC" id="4.2.2.2"/>
    </reaction>
</comment>
<dbReference type="Gene3D" id="2.160.20.10">
    <property type="entry name" value="Single-stranded right-handed beta-helix, Pectin lyase-like"/>
    <property type="match status" value="1"/>
</dbReference>
<evidence type="ECO:0000313" key="13">
    <source>
        <dbReference type="Proteomes" id="UP000027120"/>
    </source>
</evidence>
<evidence type="ECO:0000259" key="11">
    <source>
        <dbReference type="SMART" id="SM00656"/>
    </source>
</evidence>
<dbReference type="InterPro" id="IPR002022">
    <property type="entry name" value="Pec_lyase"/>
</dbReference>